<sequence>MSDESNPINEIIKAGRDVIVEPAKAQQETAKAASKGMDLVRDAGKFFGVAAQEFALMLGDQMRYYRFMNFNRILHKIQQLHDKAGIHPEATKQLPFGIAIQVLEHASFEEEDDVQDLWASLIANAMNPETNVTMKKVYIDILRQLSPAEVAFLSLIYRSESGVSRLRHDTVKNFNAEMNALAETKWRKINKNDQRIALQNLIRHRCIVFRPRPIDISRMIVPIEDRSVRGYSGYGVDPEKFESFVKKTFELIEYAAGIKEFNETRPLALQMRYGPFSSGPNLEIPEMNHMLTSLGKSLMKSCEGGYSKPAPPPPAPSPSP</sequence>
<evidence type="ECO:0000313" key="2">
    <source>
        <dbReference type="Proteomes" id="UP000297535"/>
    </source>
</evidence>
<dbReference type="EMBL" id="SRLB01000036">
    <property type="protein sequence ID" value="TGD94915.1"/>
    <property type="molecule type" value="Genomic_DNA"/>
</dbReference>
<accession>A0A4Z0NH71</accession>
<protein>
    <submittedName>
        <fullName evidence="1">DUF4393 domain-containing protein</fullName>
    </submittedName>
</protein>
<gene>
    <name evidence="1" type="ORF">EU555_30555</name>
</gene>
<name>A0A4Z0NH71_9HYPH</name>
<reference evidence="1 2" key="1">
    <citation type="submission" date="2019-04" db="EMBL/GenBank/DDBJ databases">
        <authorList>
            <person name="Feng G."/>
            <person name="Zhu H."/>
        </authorList>
    </citation>
    <scope>NUCLEOTIDE SEQUENCE [LARGE SCALE GENOMIC DNA]</scope>
    <source>
        <strain evidence="1 2">6HR-1</strain>
    </source>
</reference>
<keyword evidence="2" id="KW-1185">Reference proteome</keyword>
<organism evidence="1 2">
    <name type="scientific">Methylobacterium nonmethylotrophicum</name>
    <dbReference type="NCBI Taxonomy" id="1141884"/>
    <lineage>
        <taxon>Bacteria</taxon>
        <taxon>Pseudomonadati</taxon>
        <taxon>Pseudomonadota</taxon>
        <taxon>Alphaproteobacteria</taxon>
        <taxon>Hyphomicrobiales</taxon>
        <taxon>Methylobacteriaceae</taxon>
        <taxon>Methylobacterium</taxon>
    </lineage>
</organism>
<dbReference type="AlphaFoldDB" id="A0A4Z0NH71"/>
<dbReference type="Proteomes" id="UP000297535">
    <property type="component" value="Unassembled WGS sequence"/>
</dbReference>
<dbReference type="OrthoDB" id="8232080at2"/>
<dbReference type="RefSeq" id="WP_135419105.1">
    <property type="nucleotide sequence ID" value="NZ_SRLB01000036.1"/>
</dbReference>
<proteinExistence type="predicted"/>
<evidence type="ECO:0000313" key="1">
    <source>
        <dbReference type="EMBL" id="TGD94915.1"/>
    </source>
</evidence>
<dbReference type="Pfam" id="PF14337">
    <property type="entry name" value="Abi_alpha"/>
    <property type="match status" value="1"/>
</dbReference>
<dbReference type="InterPro" id="IPR025506">
    <property type="entry name" value="Abi_alpha"/>
</dbReference>
<comment type="caution">
    <text evidence="1">The sequence shown here is derived from an EMBL/GenBank/DDBJ whole genome shotgun (WGS) entry which is preliminary data.</text>
</comment>